<evidence type="ECO:0000256" key="2">
    <source>
        <dbReference type="ARBA" id="ARBA00023125"/>
    </source>
</evidence>
<dbReference type="AlphaFoldDB" id="A0A6J4VYA3"/>
<dbReference type="PANTHER" id="PTHR33204:SF39">
    <property type="entry name" value="TRANSCRIPTIONAL REGULATORY PROTEIN"/>
    <property type="match status" value="1"/>
</dbReference>
<accession>A0A6J4VYA3</accession>
<keyword evidence="1" id="KW-0805">Transcription regulation</keyword>
<keyword evidence="3" id="KW-0804">Transcription</keyword>
<reference evidence="5" key="1">
    <citation type="submission" date="2020-02" db="EMBL/GenBank/DDBJ databases">
        <authorList>
            <person name="Meier V. D."/>
        </authorList>
    </citation>
    <scope>NUCLEOTIDE SEQUENCE</scope>
    <source>
        <strain evidence="5">AVDCRST_MAG86</strain>
    </source>
</reference>
<protein>
    <submittedName>
        <fullName evidence="5">Transcriptional regulator, HxlR family</fullName>
    </submittedName>
</protein>
<dbReference type="InterPro" id="IPR036390">
    <property type="entry name" value="WH_DNA-bd_sf"/>
</dbReference>
<dbReference type="EMBL" id="CADCWP010000340">
    <property type="protein sequence ID" value="CAA9587478.1"/>
    <property type="molecule type" value="Genomic_DNA"/>
</dbReference>
<dbReference type="InterPro" id="IPR002577">
    <property type="entry name" value="HTH_HxlR"/>
</dbReference>
<evidence type="ECO:0000313" key="5">
    <source>
        <dbReference type="EMBL" id="CAA9587478.1"/>
    </source>
</evidence>
<dbReference type="SUPFAM" id="SSF46785">
    <property type="entry name" value="Winged helix' DNA-binding domain"/>
    <property type="match status" value="1"/>
</dbReference>
<keyword evidence="2" id="KW-0238">DNA-binding</keyword>
<dbReference type="GO" id="GO:0003677">
    <property type="term" value="F:DNA binding"/>
    <property type="evidence" value="ECO:0007669"/>
    <property type="project" value="UniProtKB-KW"/>
</dbReference>
<name>A0A6J4VYA3_9DEIN</name>
<organism evidence="5">
    <name type="scientific">uncultured Truepera sp</name>
    <dbReference type="NCBI Taxonomy" id="543023"/>
    <lineage>
        <taxon>Bacteria</taxon>
        <taxon>Thermotogati</taxon>
        <taxon>Deinococcota</taxon>
        <taxon>Deinococci</taxon>
        <taxon>Trueperales</taxon>
        <taxon>Trueperaceae</taxon>
        <taxon>Truepera</taxon>
        <taxon>environmental samples</taxon>
    </lineage>
</organism>
<feature type="domain" description="HTH hxlR-type" evidence="4">
    <location>
        <begin position="5"/>
        <end position="106"/>
    </location>
</feature>
<evidence type="ECO:0000259" key="4">
    <source>
        <dbReference type="PROSITE" id="PS51118"/>
    </source>
</evidence>
<dbReference type="PANTHER" id="PTHR33204">
    <property type="entry name" value="TRANSCRIPTIONAL REGULATOR, MARR FAMILY"/>
    <property type="match status" value="1"/>
</dbReference>
<evidence type="ECO:0000256" key="3">
    <source>
        <dbReference type="ARBA" id="ARBA00023163"/>
    </source>
</evidence>
<sequence length="136" mass="15630">MLQTCLLGNQRDLIDQVLDKWSLSILAALYDRPQRFNELRREIPDITQKSLAQTLKRLERNGMIDRTVLDTQPFAVEYRLTGLGRSFEGPLGVLTQWATDSTEDVHRARTRYDALQRLKAESRTGDLPPEVESDQS</sequence>
<gene>
    <name evidence="5" type="ORF">AVDCRST_MAG86-3815</name>
</gene>
<dbReference type="Pfam" id="PF01638">
    <property type="entry name" value="HxlR"/>
    <property type="match status" value="1"/>
</dbReference>
<proteinExistence type="predicted"/>
<dbReference type="InterPro" id="IPR036388">
    <property type="entry name" value="WH-like_DNA-bd_sf"/>
</dbReference>
<dbReference type="Gene3D" id="1.10.10.10">
    <property type="entry name" value="Winged helix-like DNA-binding domain superfamily/Winged helix DNA-binding domain"/>
    <property type="match status" value="1"/>
</dbReference>
<evidence type="ECO:0000256" key="1">
    <source>
        <dbReference type="ARBA" id="ARBA00023015"/>
    </source>
</evidence>
<dbReference type="PROSITE" id="PS51118">
    <property type="entry name" value="HTH_HXLR"/>
    <property type="match status" value="1"/>
</dbReference>